<sequence length="379" mass="43721">MHVTSSYSVLDRTYRNFSGNIVDVCESRRLQLTCCVRLHTHVEGECKLGEVVDMDDGSVVVPSAVPAVNVVVPPSECECQVSVKARVLMEYAAVTVYWYRGSWQMSSRTKLDADRSLWTTDENLPRVGVEFRRVTRCDTDLFPLLDVRYVYHFGVTTPTACRRVSRQTGDVRVYLLDVTKSIRDYNNNNNDDDVGVTRSDEELRRFDSMRPPLVNFNGCVHRFVSSLRYPFENGYGAWVQDAISGRTVNYVNAEYQRFYEIVCRSQSPYNAYVLNYSNPSHQDTLRSLYPEHVARFDEYDRLLNETVEETVAAITRDGTGGDRKLVKYVKRDLEAFPLIDANVSDLRDTVRRIICNCYAKTDLNTLLRSKRRRRRAPYP</sequence>
<dbReference type="EMBL" id="AJ312689">
    <property type="protein sequence ID" value="CAC84463.1"/>
    <property type="molecule type" value="Genomic_DNA"/>
</dbReference>
<reference evidence="1" key="1">
    <citation type="journal article" date="2003" name="J. Gen. Virol.">
        <title>Evidence for the evolution of ascoviruses from iridoviruses.</title>
        <authorList>
            <person name="Stasiak K."/>
            <person name="Renault S."/>
            <person name="Demattei M.V."/>
            <person name="Bigot Y."/>
            <person name="Federici B.A."/>
        </authorList>
    </citation>
    <scope>NUCLEOTIDE SEQUENCE</scope>
    <source>
        <strain evidence="1">a</strain>
    </source>
</reference>
<organism evidence="1">
    <name type="scientific">Spodoptera frugiperda ascovirus 1a</name>
    <name type="common">SfAV-1a</name>
    <dbReference type="NCBI Taxonomy" id="113370"/>
    <lineage>
        <taxon>Viruses</taxon>
        <taxon>Varidnaviria</taxon>
        <taxon>Bamfordvirae</taxon>
        <taxon>Nucleocytoviricota</taxon>
        <taxon>Megaviricetes</taxon>
        <taxon>Pimascovirales</taxon>
        <taxon>Pimascovirales incertae sedis</taxon>
        <taxon>Ascoviridae</taxon>
        <taxon>Ascovirus</taxon>
        <taxon>Ascovirus sfav1a</taxon>
    </lineage>
</organism>
<evidence type="ECO:0000313" key="1">
    <source>
        <dbReference type="EMBL" id="CAC84463.1"/>
    </source>
</evidence>
<proteinExistence type="predicted"/>
<accession>Q8JJY7</accession>
<name>Q8JJY7_SFAVA</name>
<organismHost>
    <name type="scientific">Spodoptera frugiperda</name>
    <name type="common">Fall armyworm</name>
    <dbReference type="NCBI Taxonomy" id="7108"/>
</organismHost>
<protein>
    <submittedName>
        <fullName evidence="1">047L homologue</fullName>
    </submittedName>
</protein>